<feature type="compositionally biased region" description="Basic residues" evidence="5">
    <location>
        <begin position="169"/>
        <end position="179"/>
    </location>
</feature>
<comment type="subcellular location">
    <subcellularLocation>
        <location evidence="1">Nucleus</location>
    </subcellularLocation>
</comment>
<dbReference type="Gene3D" id="4.10.280.10">
    <property type="entry name" value="Helix-loop-helix DNA-binding domain"/>
    <property type="match status" value="1"/>
</dbReference>
<evidence type="ECO:0000256" key="3">
    <source>
        <dbReference type="ARBA" id="ARBA00023163"/>
    </source>
</evidence>
<evidence type="ECO:0000256" key="4">
    <source>
        <dbReference type="ARBA" id="ARBA00023242"/>
    </source>
</evidence>
<dbReference type="Pfam" id="PF00010">
    <property type="entry name" value="HLH"/>
    <property type="match status" value="1"/>
</dbReference>
<dbReference type="EMBL" id="BPWL01000005">
    <property type="protein sequence ID" value="GJJ10606.1"/>
    <property type="molecule type" value="Genomic_DNA"/>
</dbReference>
<feature type="compositionally biased region" description="Basic residues" evidence="5">
    <location>
        <begin position="192"/>
        <end position="202"/>
    </location>
</feature>
<dbReference type="CDD" id="cd11387">
    <property type="entry name" value="bHLHzip_USF_MITF"/>
    <property type="match status" value="1"/>
</dbReference>
<proteinExistence type="predicted"/>
<keyword evidence="2" id="KW-0805">Transcription regulation</keyword>
<feature type="region of interest" description="Disordered" evidence="5">
    <location>
        <begin position="103"/>
        <end position="318"/>
    </location>
</feature>
<dbReference type="PROSITE" id="PS50888">
    <property type="entry name" value="BHLH"/>
    <property type="match status" value="1"/>
</dbReference>
<feature type="region of interest" description="Disordered" evidence="5">
    <location>
        <begin position="532"/>
        <end position="643"/>
    </location>
</feature>
<feature type="compositionally biased region" description="Polar residues" evidence="5">
    <location>
        <begin position="1"/>
        <end position="10"/>
    </location>
</feature>
<feature type="compositionally biased region" description="Polar residues" evidence="5">
    <location>
        <begin position="458"/>
        <end position="479"/>
    </location>
</feature>
<gene>
    <name evidence="7" type="ORF">Clacol_004833</name>
</gene>
<feature type="compositionally biased region" description="Polar residues" evidence="5">
    <location>
        <begin position="411"/>
        <end position="421"/>
    </location>
</feature>
<evidence type="ECO:0000313" key="7">
    <source>
        <dbReference type="EMBL" id="GJJ10606.1"/>
    </source>
</evidence>
<dbReference type="GO" id="GO:0046983">
    <property type="term" value="F:protein dimerization activity"/>
    <property type="evidence" value="ECO:0007669"/>
    <property type="project" value="InterPro"/>
</dbReference>
<dbReference type="InterPro" id="IPR011598">
    <property type="entry name" value="bHLH_dom"/>
</dbReference>
<dbReference type="SMART" id="SM00353">
    <property type="entry name" value="HLH"/>
    <property type="match status" value="1"/>
</dbReference>
<feature type="compositionally biased region" description="Acidic residues" evidence="5">
    <location>
        <begin position="540"/>
        <end position="554"/>
    </location>
</feature>
<dbReference type="GO" id="GO:0000981">
    <property type="term" value="F:DNA-binding transcription factor activity, RNA polymerase II-specific"/>
    <property type="evidence" value="ECO:0007669"/>
    <property type="project" value="TreeGrafter"/>
</dbReference>
<feature type="compositionally biased region" description="Polar residues" evidence="5">
    <location>
        <begin position="232"/>
        <end position="248"/>
    </location>
</feature>
<feature type="region of interest" description="Disordered" evidence="5">
    <location>
        <begin position="1"/>
        <end position="30"/>
    </location>
</feature>
<sequence length="643" mass="69631">MAYFSNSQPKVRQEGFDIQPQHRPPSPSQFDPNNAMFFGHHLYNNNVKPHPPTDFADDLAAIMATSNHDAIPRPHNPFDTSATTNSYRTHNIFDVSSPAPFPNHFSLPTTGGGGPPGPTFDTSYSNFRGHSRSRSRSKVDNSNNGGRVQRHKRGSISSSSPRPISPPPSHHHSSSHHSRPQAILIPPTNGSSHHHQQQHHHPVSPLSLHMHPHTAPSAWFIDSQFRGGSGTNNGTPGDSFRTTDSPFSLPTPDSIPVHHSFSGPGSLPAASPKSVSAKESPPPPQTQDAAAKQAQLASEKRRRRRESHNAVERRRRDNINEKISELATLIPECMLDPNTGSPAAMTDPAEAFIPDAEDKKDAANSAAAGGPVKANKGMILRKSVEYIRYLQQLVNAQATRNRELEVQLASKSGFNGNGSAVTSSDPPSPSTSDQKSENKDDTPSSSSKEIKGTGGLSDGTNGVTGEKGQTGSTNPNSNGRFDVNVGIGPNGEFNVGDMNMNMGMNMGIMHNIGIGMNLNMLMGMDMFGQQHSGGIGLMDDPMEGDEEELEEQDGDDRSHDLDNDNDAEGSSHGHSSASPNELDTANKTRQHARRRSDAIPNSNGTLFGDEEERGRRRVRRGTKEIRVKTEEPHDEEGDMGMEE</sequence>
<organism evidence="7 8">
    <name type="scientific">Clathrus columnatus</name>
    <dbReference type="NCBI Taxonomy" id="1419009"/>
    <lineage>
        <taxon>Eukaryota</taxon>
        <taxon>Fungi</taxon>
        <taxon>Dikarya</taxon>
        <taxon>Basidiomycota</taxon>
        <taxon>Agaricomycotina</taxon>
        <taxon>Agaricomycetes</taxon>
        <taxon>Phallomycetidae</taxon>
        <taxon>Phallales</taxon>
        <taxon>Clathraceae</taxon>
        <taxon>Clathrus</taxon>
    </lineage>
</organism>
<feature type="compositionally biased region" description="Low complexity" evidence="5">
    <location>
        <begin position="568"/>
        <end position="578"/>
    </location>
</feature>
<dbReference type="PANTHER" id="PTHR46117:SF3">
    <property type="entry name" value="FI24210P1"/>
    <property type="match status" value="1"/>
</dbReference>
<evidence type="ECO:0000313" key="8">
    <source>
        <dbReference type="Proteomes" id="UP001050691"/>
    </source>
</evidence>
<dbReference type="InterPro" id="IPR051732">
    <property type="entry name" value="USF"/>
</dbReference>
<reference evidence="7" key="1">
    <citation type="submission" date="2021-10" db="EMBL/GenBank/DDBJ databases">
        <title>De novo Genome Assembly of Clathrus columnatus (Basidiomycota, Fungi) Using Illumina and Nanopore Sequence Data.</title>
        <authorList>
            <person name="Ogiso-Tanaka E."/>
            <person name="Itagaki H."/>
            <person name="Hosoya T."/>
            <person name="Hosaka K."/>
        </authorList>
    </citation>
    <scope>NUCLEOTIDE SEQUENCE</scope>
    <source>
        <strain evidence="7">MO-923</strain>
    </source>
</reference>
<keyword evidence="3" id="KW-0804">Transcription</keyword>
<keyword evidence="4" id="KW-0539">Nucleus</keyword>
<feature type="compositionally biased region" description="Acidic residues" evidence="5">
    <location>
        <begin position="632"/>
        <end position="643"/>
    </location>
</feature>
<dbReference type="GO" id="GO:0005634">
    <property type="term" value="C:nucleus"/>
    <property type="evidence" value="ECO:0007669"/>
    <property type="project" value="UniProtKB-SubCell"/>
</dbReference>
<keyword evidence="8" id="KW-1185">Reference proteome</keyword>
<comment type="caution">
    <text evidence="7">The sequence shown here is derived from an EMBL/GenBank/DDBJ whole genome shotgun (WGS) entry which is preliminary data.</text>
</comment>
<dbReference type="GO" id="GO:0000978">
    <property type="term" value="F:RNA polymerase II cis-regulatory region sequence-specific DNA binding"/>
    <property type="evidence" value="ECO:0007669"/>
    <property type="project" value="TreeGrafter"/>
</dbReference>
<evidence type="ECO:0000256" key="5">
    <source>
        <dbReference type="SAM" id="MobiDB-lite"/>
    </source>
</evidence>
<evidence type="ECO:0000259" key="6">
    <source>
        <dbReference type="PROSITE" id="PS50888"/>
    </source>
</evidence>
<feature type="region of interest" description="Disordered" evidence="5">
    <location>
        <begin position="411"/>
        <end position="485"/>
    </location>
</feature>
<evidence type="ECO:0000256" key="1">
    <source>
        <dbReference type="ARBA" id="ARBA00004123"/>
    </source>
</evidence>
<feature type="compositionally biased region" description="Basic and acidic residues" evidence="5">
    <location>
        <begin position="307"/>
        <end position="318"/>
    </location>
</feature>
<feature type="compositionally biased region" description="Low complexity" evidence="5">
    <location>
        <begin position="422"/>
        <end position="433"/>
    </location>
</feature>
<accession>A0AAV5A7K1</accession>
<dbReference type="InterPro" id="IPR036638">
    <property type="entry name" value="HLH_DNA-bd_sf"/>
</dbReference>
<feature type="domain" description="BHLH" evidence="6">
    <location>
        <begin position="303"/>
        <end position="390"/>
    </location>
</feature>
<feature type="compositionally biased region" description="Basic and acidic residues" evidence="5">
    <location>
        <begin position="621"/>
        <end position="631"/>
    </location>
</feature>
<evidence type="ECO:0000256" key="2">
    <source>
        <dbReference type="ARBA" id="ARBA00023015"/>
    </source>
</evidence>
<dbReference type="PANTHER" id="PTHR46117">
    <property type="entry name" value="FI24210P1"/>
    <property type="match status" value="1"/>
</dbReference>
<dbReference type="AlphaFoldDB" id="A0AAV5A7K1"/>
<dbReference type="Proteomes" id="UP001050691">
    <property type="component" value="Unassembled WGS sequence"/>
</dbReference>
<name>A0AAV5A7K1_9AGAM</name>
<protein>
    <recommendedName>
        <fullName evidence="6">BHLH domain-containing protein</fullName>
    </recommendedName>
</protein>
<dbReference type="SUPFAM" id="SSF47459">
    <property type="entry name" value="HLH, helix-loop-helix DNA-binding domain"/>
    <property type="match status" value="1"/>
</dbReference>